<feature type="domain" description="Ice-binding protein C-terminal" evidence="2">
    <location>
        <begin position="162"/>
        <end position="181"/>
    </location>
</feature>
<keyword evidence="4" id="KW-1185">Reference proteome</keyword>
<dbReference type="Pfam" id="PF07589">
    <property type="entry name" value="PEP-CTERM"/>
    <property type="match status" value="1"/>
</dbReference>
<gene>
    <name evidence="3" type="ORF">GEOBRER4_n0877</name>
</gene>
<keyword evidence="1" id="KW-0732">Signal</keyword>
<reference evidence="3 4" key="1">
    <citation type="submission" date="2020-06" db="EMBL/GenBank/DDBJ databases">
        <title>Interaction of electrochemicaly active bacteria, Geobacter bremensis R4 on different carbon anode.</title>
        <authorList>
            <person name="Meng L."/>
            <person name="Yoshida N."/>
        </authorList>
    </citation>
    <scope>NUCLEOTIDE SEQUENCE [LARGE SCALE GENOMIC DNA]</scope>
    <source>
        <strain evidence="3 4">R4</strain>
    </source>
</reference>
<dbReference type="InterPro" id="IPR013424">
    <property type="entry name" value="Ice-binding_C"/>
</dbReference>
<dbReference type="AlphaFoldDB" id="A0A6S6M414"/>
<name>A0A6S6M414_9BACT</name>
<dbReference type="NCBIfam" id="TIGR02595">
    <property type="entry name" value="PEP_CTERM"/>
    <property type="match status" value="1"/>
</dbReference>
<dbReference type="Proteomes" id="UP000515472">
    <property type="component" value="Chromosome"/>
</dbReference>
<feature type="chain" id="PRO_5028072080" description="Ice-binding protein C-terminal domain-containing protein" evidence="1">
    <location>
        <begin position="22"/>
        <end position="189"/>
    </location>
</feature>
<evidence type="ECO:0000259" key="2">
    <source>
        <dbReference type="Pfam" id="PF07589"/>
    </source>
</evidence>
<dbReference type="KEGG" id="gbn:GEOBRER4_08450"/>
<dbReference type="RefSeq" id="WP_226377886.1">
    <property type="nucleotide sequence ID" value="NZ_AP023213.1"/>
</dbReference>
<evidence type="ECO:0000313" key="4">
    <source>
        <dbReference type="Proteomes" id="UP000515472"/>
    </source>
</evidence>
<evidence type="ECO:0000256" key="1">
    <source>
        <dbReference type="SAM" id="SignalP"/>
    </source>
</evidence>
<protein>
    <recommendedName>
        <fullName evidence="2">Ice-binding protein C-terminal domain-containing protein</fullName>
    </recommendedName>
</protein>
<proteinExistence type="predicted"/>
<evidence type="ECO:0000313" key="3">
    <source>
        <dbReference type="EMBL" id="BCG46095.1"/>
    </source>
</evidence>
<accession>A0A6S6M414</accession>
<sequence length="189" mass="20154">MKRIAALLVGLAMMSAVSAWAIPTTWSDKIDFNPDILIPPAYSYTHSIADDGFKSFFMGGNDTISSYDLKISLYDDNKPTYFLGFIPIPDGSEAATIWSTGGIYSYNFALTSNTYTGNLVGNVDLWADGSLCVNVSQAPFSFGDFYLASSELTAYGDSGSAPVPEPGTIMLLGAGFLGLAAYGKLRKTA</sequence>
<organism evidence="3 4">
    <name type="scientific">Citrifermentans bremense</name>
    <dbReference type="NCBI Taxonomy" id="60035"/>
    <lineage>
        <taxon>Bacteria</taxon>
        <taxon>Pseudomonadati</taxon>
        <taxon>Thermodesulfobacteriota</taxon>
        <taxon>Desulfuromonadia</taxon>
        <taxon>Geobacterales</taxon>
        <taxon>Geobacteraceae</taxon>
        <taxon>Citrifermentans</taxon>
    </lineage>
</organism>
<feature type="signal peptide" evidence="1">
    <location>
        <begin position="1"/>
        <end position="21"/>
    </location>
</feature>
<dbReference type="EMBL" id="AP023213">
    <property type="protein sequence ID" value="BCG46095.1"/>
    <property type="molecule type" value="Genomic_DNA"/>
</dbReference>